<protein>
    <submittedName>
        <fullName evidence="1">Uncharacterized protein</fullName>
    </submittedName>
</protein>
<name>K1Q6Y5_MAGGI</name>
<gene>
    <name evidence="1" type="ORF">CGI_10024359</name>
</gene>
<dbReference type="EMBL" id="JH817706">
    <property type="protein sequence ID" value="EKC24575.1"/>
    <property type="molecule type" value="Genomic_DNA"/>
</dbReference>
<dbReference type="AlphaFoldDB" id="K1Q6Y5"/>
<accession>K1Q6Y5</accession>
<organism evidence="1">
    <name type="scientific">Magallana gigas</name>
    <name type="common">Pacific oyster</name>
    <name type="synonym">Crassostrea gigas</name>
    <dbReference type="NCBI Taxonomy" id="29159"/>
    <lineage>
        <taxon>Eukaryota</taxon>
        <taxon>Metazoa</taxon>
        <taxon>Spiralia</taxon>
        <taxon>Lophotrochozoa</taxon>
        <taxon>Mollusca</taxon>
        <taxon>Bivalvia</taxon>
        <taxon>Autobranchia</taxon>
        <taxon>Pteriomorphia</taxon>
        <taxon>Ostreida</taxon>
        <taxon>Ostreoidea</taxon>
        <taxon>Ostreidae</taxon>
        <taxon>Magallana</taxon>
    </lineage>
</organism>
<reference evidence="1" key="1">
    <citation type="journal article" date="2012" name="Nature">
        <title>The oyster genome reveals stress adaptation and complexity of shell formation.</title>
        <authorList>
            <person name="Zhang G."/>
            <person name="Fang X."/>
            <person name="Guo X."/>
            <person name="Li L."/>
            <person name="Luo R."/>
            <person name="Xu F."/>
            <person name="Yang P."/>
            <person name="Zhang L."/>
            <person name="Wang X."/>
            <person name="Qi H."/>
            <person name="Xiong Z."/>
            <person name="Que H."/>
            <person name="Xie Y."/>
            <person name="Holland P.W."/>
            <person name="Paps J."/>
            <person name="Zhu Y."/>
            <person name="Wu F."/>
            <person name="Chen Y."/>
            <person name="Wang J."/>
            <person name="Peng C."/>
            <person name="Meng J."/>
            <person name="Yang L."/>
            <person name="Liu J."/>
            <person name="Wen B."/>
            <person name="Zhang N."/>
            <person name="Huang Z."/>
            <person name="Zhu Q."/>
            <person name="Feng Y."/>
            <person name="Mount A."/>
            <person name="Hedgecock D."/>
            <person name="Xu Z."/>
            <person name="Liu Y."/>
            <person name="Domazet-Loso T."/>
            <person name="Du Y."/>
            <person name="Sun X."/>
            <person name="Zhang S."/>
            <person name="Liu B."/>
            <person name="Cheng P."/>
            <person name="Jiang X."/>
            <person name="Li J."/>
            <person name="Fan D."/>
            <person name="Wang W."/>
            <person name="Fu W."/>
            <person name="Wang T."/>
            <person name="Wang B."/>
            <person name="Zhang J."/>
            <person name="Peng Z."/>
            <person name="Li Y."/>
            <person name="Li N."/>
            <person name="Wang J."/>
            <person name="Chen M."/>
            <person name="He Y."/>
            <person name="Tan F."/>
            <person name="Song X."/>
            <person name="Zheng Q."/>
            <person name="Huang R."/>
            <person name="Yang H."/>
            <person name="Du X."/>
            <person name="Chen L."/>
            <person name="Yang M."/>
            <person name="Gaffney P.M."/>
            <person name="Wang S."/>
            <person name="Luo L."/>
            <person name="She Z."/>
            <person name="Ming Y."/>
            <person name="Huang W."/>
            <person name="Zhang S."/>
            <person name="Huang B."/>
            <person name="Zhang Y."/>
            <person name="Qu T."/>
            <person name="Ni P."/>
            <person name="Miao G."/>
            <person name="Wang J."/>
            <person name="Wang Q."/>
            <person name="Steinberg C.E."/>
            <person name="Wang H."/>
            <person name="Li N."/>
            <person name="Qian L."/>
            <person name="Zhang G."/>
            <person name="Li Y."/>
            <person name="Yang H."/>
            <person name="Liu X."/>
            <person name="Wang J."/>
            <person name="Yin Y."/>
            <person name="Wang J."/>
        </authorList>
    </citation>
    <scope>NUCLEOTIDE SEQUENCE [LARGE SCALE GENOMIC DNA]</scope>
    <source>
        <strain evidence="1">05x7-T-G4-1.051#20</strain>
    </source>
</reference>
<sequence length="183" mass="19924">MGPCVSKHNYRKVYAAPTAEEGRNRRGVRQFLNRLFGRFRKNTVLPAVVQGVGPVNTASVCNLTLEILIDETVGDILGESSPVPANILSKYTAGSNSDASSCNLPLSKASSHTSASCMSVMAKAELARRLGKPIRGIEKPYSDRPVGAYRPTGNVKTPRLKKSRCNPTVHEDMSFSILIRYSE</sequence>
<dbReference type="HOGENOM" id="CLU_1697223_0_0_1"/>
<evidence type="ECO:0000313" key="1">
    <source>
        <dbReference type="EMBL" id="EKC24575.1"/>
    </source>
</evidence>
<dbReference type="InParanoid" id="K1Q6Y5"/>
<proteinExistence type="predicted"/>